<protein>
    <recommendedName>
        <fullName evidence="1">PIN domain-containing protein</fullName>
    </recommendedName>
</protein>
<accession>A0A1F5YKT1</accession>
<feature type="domain" description="PIN" evidence="1">
    <location>
        <begin position="5"/>
        <end position="126"/>
    </location>
</feature>
<dbReference type="Proteomes" id="UP000177396">
    <property type="component" value="Unassembled WGS sequence"/>
</dbReference>
<dbReference type="Gene3D" id="3.40.50.1010">
    <property type="entry name" value="5'-nuclease"/>
    <property type="match status" value="1"/>
</dbReference>
<dbReference type="EMBL" id="MFJB01000013">
    <property type="protein sequence ID" value="OGG00776.1"/>
    <property type="molecule type" value="Genomic_DNA"/>
</dbReference>
<comment type="caution">
    <text evidence="2">The sequence shown here is derived from an EMBL/GenBank/DDBJ whole genome shotgun (WGS) entry which is preliminary data.</text>
</comment>
<evidence type="ECO:0000313" key="3">
    <source>
        <dbReference type="Proteomes" id="UP000177396"/>
    </source>
</evidence>
<gene>
    <name evidence="2" type="ORF">A2153_00945</name>
</gene>
<sequence length="137" mass="15382">MKRLVIDASVILKTLLKEDPNVYKTFETLLKKAIKGEITLLSSKLLAIEVANGLRFSLQDKKASLNIYKDFLNLPIKTIVLTRVQKEESLRIAYDLGSSVYDSSYHILAKAQRAVFLTGDGVYFKKANILGDIEFLG</sequence>
<name>A0A1F5YKT1_9BACT</name>
<evidence type="ECO:0000259" key="1">
    <source>
        <dbReference type="Pfam" id="PF01850"/>
    </source>
</evidence>
<dbReference type="SUPFAM" id="SSF88723">
    <property type="entry name" value="PIN domain-like"/>
    <property type="match status" value="1"/>
</dbReference>
<proteinExistence type="predicted"/>
<organism evidence="2 3">
    <name type="scientific">Candidatus Gottesmanbacteria bacterium RBG_16_38_7b</name>
    <dbReference type="NCBI Taxonomy" id="1798372"/>
    <lineage>
        <taxon>Bacteria</taxon>
        <taxon>Candidatus Gottesmaniibacteriota</taxon>
    </lineage>
</organism>
<dbReference type="InterPro" id="IPR044153">
    <property type="entry name" value="PIN_Pae0151-like"/>
</dbReference>
<dbReference type="InterPro" id="IPR029060">
    <property type="entry name" value="PIN-like_dom_sf"/>
</dbReference>
<dbReference type="AlphaFoldDB" id="A0A1F5YKT1"/>
<dbReference type="Pfam" id="PF01850">
    <property type="entry name" value="PIN"/>
    <property type="match status" value="1"/>
</dbReference>
<evidence type="ECO:0000313" key="2">
    <source>
        <dbReference type="EMBL" id="OGG00776.1"/>
    </source>
</evidence>
<dbReference type="CDD" id="cd09873">
    <property type="entry name" value="PIN_Pae0151-like"/>
    <property type="match status" value="1"/>
</dbReference>
<reference evidence="2 3" key="1">
    <citation type="journal article" date="2016" name="Nat. Commun.">
        <title>Thousands of microbial genomes shed light on interconnected biogeochemical processes in an aquifer system.</title>
        <authorList>
            <person name="Anantharaman K."/>
            <person name="Brown C.T."/>
            <person name="Hug L.A."/>
            <person name="Sharon I."/>
            <person name="Castelle C.J."/>
            <person name="Probst A.J."/>
            <person name="Thomas B.C."/>
            <person name="Singh A."/>
            <person name="Wilkins M.J."/>
            <person name="Karaoz U."/>
            <person name="Brodie E.L."/>
            <person name="Williams K.H."/>
            <person name="Hubbard S.S."/>
            <person name="Banfield J.F."/>
        </authorList>
    </citation>
    <scope>NUCLEOTIDE SEQUENCE [LARGE SCALE GENOMIC DNA]</scope>
</reference>
<dbReference type="InterPro" id="IPR002716">
    <property type="entry name" value="PIN_dom"/>
</dbReference>